<accession>A0A3B1D3S7</accession>
<keyword evidence="1" id="KW-0472">Membrane</keyword>
<feature type="transmembrane region" description="Helical" evidence="1">
    <location>
        <begin position="12"/>
        <end position="36"/>
    </location>
</feature>
<dbReference type="AlphaFoldDB" id="A0A3B1D3S7"/>
<sequence length="187" mass="21433">MKRMKIAGQGLICDRVGPFFITVLLVVIFPFASVFAQMQQSVPPDVPEGVEFFENEGHDHIPENSMSFYKTDPPTSGPHSVTWLPPSIYEAHETTRELLVHNLEHGNIVIYFNRAMLSDSEMKWLGELTNQHLGQWDGMLMVARDDKEHPLILTAWRAMLRMKAMDQKKVLKFVEAFRGRGPENPVR</sequence>
<protein>
    <recommendedName>
        <fullName evidence="3">DUF3105 domain-containing protein</fullName>
    </recommendedName>
</protein>
<keyword evidence="1" id="KW-0812">Transmembrane</keyword>
<evidence type="ECO:0008006" key="3">
    <source>
        <dbReference type="Google" id="ProtNLM"/>
    </source>
</evidence>
<organism evidence="2">
    <name type="scientific">hydrothermal vent metagenome</name>
    <dbReference type="NCBI Taxonomy" id="652676"/>
    <lineage>
        <taxon>unclassified sequences</taxon>
        <taxon>metagenomes</taxon>
        <taxon>ecological metagenomes</taxon>
    </lineage>
</organism>
<dbReference type="Pfam" id="PF11303">
    <property type="entry name" value="DUF3105"/>
    <property type="match status" value="1"/>
</dbReference>
<proteinExistence type="predicted"/>
<keyword evidence="1" id="KW-1133">Transmembrane helix</keyword>
<dbReference type="EMBL" id="UOGF01000065">
    <property type="protein sequence ID" value="VAX30814.1"/>
    <property type="molecule type" value="Genomic_DNA"/>
</dbReference>
<name>A0A3B1D3S7_9ZZZZ</name>
<evidence type="ECO:0000313" key="2">
    <source>
        <dbReference type="EMBL" id="VAX30814.1"/>
    </source>
</evidence>
<reference evidence="2" key="1">
    <citation type="submission" date="2018-06" db="EMBL/GenBank/DDBJ databases">
        <authorList>
            <person name="Zhirakovskaya E."/>
        </authorList>
    </citation>
    <scope>NUCLEOTIDE SEQUENCE</scope>
</reference>
<gene>
    <name evidence="2" type="ORF">MNBD_NITROSPIRAE01-1805</name>
</gene>
<dbReference type="InterPro" id="IPR021454">
    <property type="entry name" value="DUF3105"/>
</dbReference>
<evidence type="ECO:0000256" key="1">
    <source>
        <dbReference type="SAM" id="Phobius"/>
    </source>
</evidence>